<accession>A0A915D696</accession>
<evidence type="ECO:0000313" key="2">
    <source>
        <dbReference type="Proteomes" id="UP000887574"/>
    </source>
</evidence>
<protein>
    <submittedName>
        <fullName evidence="3">Uncharacterized protein</fullName>
    </submittedName>
</protein>
<feature type="region of interest" description="Disordered" evidence="1">
    <location>
        <begin position="164"/>
        <end position="198"/>
    </location>
</feature>
<dbReference type="AlphaFoldDB" id="A0A915D696"/>
<evidence type="ECO:0000256" key="1">
    <source>
        <dbReference type="SAM" id="MobiDB-lite"/>
    </source>
</evidence>
<feature type="region of interest" description="Disordered" evidence="1">
    <location>
        <begin position="107"/>
        <end position="131"/>
    </location>
</feature>
<dbReference type="WBParaSite" id="jg16171">
    <property type="protein sequence ID" value="jg16171"/>
    <property type="gene ID" value="jg16171"/>
</dbReference>
<reference evidence="3" key="1">
    <citation type="submission" date="2022-11" db="UniProtKB">
        <authorList>
            <consortium name="WormBaseParasite"/>
        </authorList>
    </citation>
    <scope>IDENTIFICATION</scope>
</reference>
<name>A0A915D696_9BILA</name>
<proteinExistence type="predicted"/>
<sequence length="240" mass="27388">MESSQMINRPRRLIRVTRKVIVKSTTLDQATTSYAYSNQRYRVITSQQSHNSPYSQPQYVVYSSYPEQQYVPYMSAPVKAAPIRFVYTSAPKMIARKAPIQKNLTRGLRKNSGGLNNKLGSPPVLTPENSLPNEMKLDAVRFDRSPYLTKNQENVATENLPVDEHSSLNKEEEEIEKRCEEPRNESMDKSTIDQHPNAPDMEALFDQIPLGKTIGHNWTDLLQFLSEEGFYSSDVNTLIS</sequence>
<feature type="compositionally biased region" description="Basic and acidic residues" evidence="1">
    <location>
        <begin position="164"/>
        <end position="192"/>
    </location>
</feature>
<keyword evidence="2" id="KW-1185">Reference proteome</keyword>
<dbReference type="Proteomes" id="UP000887574">
    <property type="component" value="Unplaced"/>
</dbReference>
<evidence type="ECO:0000313" key="3">
    <source>
        <dbReference type="WBParaSite" id="jg16171"/>
    </source>
</evidence>
<organism evidence="2 3">
    <name type="scientific">Ditylenchus dipsaci</name>
    <dbReference type="NCBI Taxonomy" id="166011"/>
    <lineage>
        <taxon>Eukaryota</taxon>
        <taxon>Metazoa</taxon>
        <taxon>Ecdysozoa</taxon>
        <taxon>Nematoda</taxon>
        <taxon>Chromadorea</taxon>
        <taxon>Rhabditida</taxon>
        <taxon>Tylenchina</taxon>
        <taxon>Tylenchomorpha</taxon>
        <taxon>Sphaerularioidea</taxon>
        <taxon>Anguinidae</taxon>
        <taxon>Anguininae</taxon>
        <taxon>Ditylenchus</taxon>
    </lineage>
</organism>